<feature type="domain" description="DUF6884" evidence="1">
    <location>
        <begin position="80"/>
        <end position="209"/>
    </location>
</feature>
<reference evidence="2 3" key="1">
    <citation type="journal article" date="2013" name="Genome Announc.">
        <title>Genome Sequence of Novosphingobium lindaniclasticum LE124T, Isolated from a Hexachlorocyclohexane Dumpsite.</title>
        <authorList>
            <person name="Saxena A."/>
            <person name="Nayyar N."/>
            <person name="Sangwan N."/>
            <person name="Kumari R."/>
            <person name="Khurana J.P."/>
            <person name="Lal R."/>
        </authorList>
    </citation>
    <scope>NUCLEOTIDE SEQUENCE [LARGE SCALE GENOMIC DNA]</scope>
    <source>
        <strain evidence="2 3">LE124</strain>
    </source>
</reference>
<proteinExistence type="predicted"/>
<evidence type="ECO:0000259" key="1">
    <source>
        <dbReference type="Pfam" id="PF21818"/>
    </source>
</evidence>
<dbReference type="EMBL" id="ATHL01000073">
    <property type="protein sequence ID" value="EQB16136.1"/>
    <property type="molecule type" value="Genomic_DNA"/>
</dbReference>
<evidence type="ECO:0000313" key="2">
    <source>
        <dbReference type="EMBL" id="EQB16136.1"/>
    </source>
</evidence>
<comment type="caution">
    <text evidence="2">The sequence shown here is derived from an EMBL/GenBank/DDBJ whole genome shotgun (WGS) entry which is preliminary data.</text>
</comment>
<accession>T0HIF4</accession>
<dbReference type="RefSeq" id="WP_017980880.1">
    <property type="nucleotide sequence ID" value="NZ_ATHL01000073.1"/>
</dbReference>
<name>T0HIF4_9SPHN</name>
<dbReference type="Proteomes" id="UP000015527">
    <property type="component" value="Unassembled WGS sequence"/>
</dbReference>
<evidence type="ECO:0000313" key="3">
    <source>
        <dbReference type="Proteomes" id="UP000015527"/>
    </source>
</evidence>
<dbReference type="eggNOG" id="COG0343">
    <property type="taxonomic scope" value="Bacteria"/>
</dbReference>
<gene>
    <name evidence="2" type="ORF">L284_10055</name>
</gene>
<keyword evidence="3" id="KW-1185">Reference proteome</keyword>
<dbReference type="PATRIC" id="fig|1096930.3.peg.1993"/>
<dbReference type="AlphaFoldDB" id="T0HIF4"/>
<protein>
    <recommendedName>
        <fullName evidence="1">DUF6884 domain-containing protein</fullName>
    </recommendedName>
</protein>
<organism evidence="2 3">
    <name type="scientific">Novosphingobium lindaniclasticum LE124</name>
    <dbReference type="NCBI Taxonomy" id="1096930"/>
    <lineage>
        <taxon>Bacteria</taxon>
        <taxon>Pseudomonadati</taxon>
        <taxon>Pseudomonadota</taxon>
        <taxon>Alphaproteobacteria</taxon>
        <taxon>Sphingomonadales</taxon>
        <taxon>Sphingomonadaceae</taxon>
        <taxon>Novosphingobium</taxon>
    </lineage>
</organism>
<sequence length="211" mass="23125">MARHCVREPRYIPPVHVIGEQPDLFGGPTISHATERKPISNKWMSDMTKWAVSPWLGDMDPESALEPETVLETAPAPLPVYLVACVAAKLDHAAEARDLYASPWFRKARAHVERTGAPWLILSAKHGLIAPSAVIEPYDVTLGAMGAGARRLWGARVLDELARAVDARAPLIVLAGRTYRDPLWPSIAQRASVPMEGMGIGEQLAWLTREA</sequence>
<dbReference type="InterPro" id="IPR049251">
    <property type="entry name" value="DUF6884"/>
</dbReference>
<dbReference type="Pfam" id="PF21818">
    <property type="entry name" value="DUF6884"/>
    <property type="match status" value="1"/>
</dbReference>